<comment type="caution">
    <text evidence="1">The sequence shown here is derived from an EMBL/GenBank/DDBJ whole genome shotgun (WGS) entry which is preliminary data.</text>
</comment>
<proteinExistence type="predicted"/>
<sequence length="119" mass="13198">MDPSDNVETGETENYPELFYVPIPGEAPFKREQEKLSGVVKNVHRKLRRKYREGKLLQRALPSFLPTCLPACVCGPAAEWLALTNTITVSVTVVSLNSSLCSQLTFGLVLRVESGCCRQ</sequence>
<keyword evidence="2" id="KW-1185">Reference proteome</keyword>
<gene>
    <name evidence="1" type="ORF">JOB18_025395</name>
</gene>
<name>A0AAV6SZL6_SOLSE</name>
<accession>A0AAV6SZL6</accession>
<evidence type="ECO:0000313" key="1">
    <source>
        <dbReference type="EMBL" id="KAG7522559.1"/>
    </source>
</evidence>
<organism evidence="1 2">
    <name type="scientific">Solea senegalensis</name>
    <name type="common">Senegalese sole</name>
    <dbReference type="NCBI Taxonomy" id="28829"/>
    <lineage>
        <taxon>Eukaryota</taxon>
        <taxon>Metazoa</taxon>
        <taxon>Chordata</taxon>
        <taxon>Craniata</taxon>
        <taxon>Vertebrata</taxon>
        <taxon>Euteleostomi</taxon>
        <taxon>Actinopterygii</taxon>
        <taxon>Neopterygii</taxon>
        <taxon>Teleostei</taxon>
        <taxon>Neoteleostei</taxon>
        <taxon>Acanthomorphata</taxon>
        <taxon>Carangaria</taxon>
        <taxon>Pleuronectiformes</taxon>
        <taxon>Pleuronectoidei</taxon>
        <taxon>Soleidae</taxon>
        <taxon>Solea</taxon>
    </lineage>
</organism>
<reference evidence="1 2" key="1">
    <citation type="journal article" date="2021" name="Sci. Rep.">
        <title>Chromosome anchoring in Senegalese sole (Solea senegalensis) reveals sex-associated markers and genome rearrangements in flatfish.</title>
        <authorList>
            <person name="Guerrero-Cozar I."/>
            <person name="Gomez-Garrido J."/>
            <person name="Berbel C."/>
            <person name="Martinez-Blanch J.F."/>
            <person name="Alioto T."/>
            <person name="Claros M.G."/>
            <person name="Gagnaire P.A."/>
            <person name="Manchado M."/>
        </authorList>
    </citation>
    <scope>NUCLEOTIDE SEQUENCE [LARGE SCALE GENOMIC DNA]</scope>
    <source>
        <strain evidence="1">Sse05_10M</strain>
    </source>
</reference>
<dbReference type="AlphaFoldDB" id="A0AAV6SZL6"/>
<evidence type="ECO:0000313" key="2">
    <source>
        <dbReference type="Proteomes" id="UP000693946"/>
    </source>
</evidence>
<protein>
    <submittedName>
        <fullName evidence="1">Uncharacterized protein</fullName>
    </submittedName>
</protein>
<dbReference type="Proteomes" id="UP000693946">
    <property type="component" value="Linkage Group LG10"/>
</dbReference>
<dbReference type="EMBL" id="JAGKHQ010000002">
    <property type="protein sequence ID" value="KAG7522559.1"/>
    <property type="molecule type" value="Genomic_DNA"/>
</dbReference>